<dbReference type="AlphaFoldDB" id="A0A1Y4LE57"/>
<dbReference type="RefSeq" id="WP_087415963.1">
    <property type="nucleotide sequence ID" value="NZ_NFKL01000033.1"/>
</dbReference>
<organism evidence="2 3">
    <name type="scientific">Butyricicoccus pullicaecorum</name>
    <dbReference type="NCBI Taxonomy" id="501571"/>
    <lineage>
        <taxon>Bacteria</taxon>
        <taxon>Bacillati</taxon>
        <taxon>Bacillota</taxon>
        <taxon>Clostridia</taxon>
        <taxon>Eubacteriales</taxon>
        <taxon>Butyricicoccaceae</taxon>
        <taxon>Butyricicoccus</taxon>
    </lineage>
</organism>
<evidence type="ECO:0008006" key="4">
    <source>
        <dbReference type="Google" id="ProtNLM"/>
    </source>
</evidence>
<evidence type="ECO:0000313" key="3">
    <source>
        <dbReference type="Proteomes" id="UP000195326"/>
    </source>
</evidence>
<protein>
    <recommendedName>
        <fullName evidence="4">Extracellular solute-binding protein</fullName>
    </recommendedName>
</protein>
<keyword evidence="1" id="KW-0812">Transmembrane</keyword>
<reference evidence="3" key="1">
    <citation type="submission" date="2017-04" db="EMBL/GenBank/DDBJ databases">
        <title>Function of individual gut microbiota members based on whole genome sequencing of pure cultures obtained from chicken caecum.</title>
        <authorList>
            <person name="Medvecky M."/>
            <person name="Cejkova D."/>
            <person name="Polansky O."/>
            <person name="Karasova D."/>
            <person name="Kubasova T."/>
            <person name="Cizek A."/>
            <person name="Rychlik I."/>
        </authorList>
    </citation>
    <scope>NUCLEOTIDE SEQUENCE [LARGE SCALE GENOMIC DNA]</scope>
    <source>
        <strain evidence="3">An179</strain>
    </source>
</reference>
<name>A0A1Y4LE57_9FIRM</name>
<feature type="transmembrane region" description="Helical" evidence="1">
    <location>
        <begin position="26"/>
        <end position="45"/>
    </location>
</feature>
<accession>A0A1Y4LE57</accession>
<gene>
    <name evidence="2" type="ORF">B5F15_15585</name>
</gene>
<proteinExistence type="predicted"/>
<dbReference type="Proteomes" id="UP000195326">
    <property type="component" value="Unassembled WGS sequence"/>
</dbReference>
<evidence type="ECO:0000256" key="1">
    <source>
        <dbReference type="SAM" id="Phobius"/>
    </source>
</evidence>
<evidence type="ECO:0000313" key="2">
    <source>
        <dbReference type="EMBL" id="OUP55008.1"/>
    </source>
</evidence>
<comment type="caution">
    <text evidence="2">The sequence shown here is derived from an EMBL/GenBank/DDBJ whole genome shotgun (WGS) entry which is preliminary data.</text>
</comment>
<sequence>MRWLEQEKQKLSGLSRKAKLTYIWDYYKLFLIGAAALVLLAWYIISSMMHAAQDTYVYITYVNTFANIGEDSDFWQGYTDYCAVDESQYNIIFDAENYFDMTQGHVTGNYYYEKAVVLFDSKTMDAIVMEPENLAALGQSGRLIDLQDSRTKHLAERYADRLITISHTDESGVVREIPVGIDISDSILVTKEKAYTDCALGISADAQHIEAVEKFLDYILQEG</sequence>
<keyword evidence="1" id="KW-0472">Membrane</keyword>
<dbReference type="EMBL" id="NFKL01000033">
    <property type="protein sequence ID" value="OUP55008.1"/>
    <property type="molecule type" value="Genomic_DNA"/>
</dbReference>
<keyword evidence="1" id="KW-1133">Transmembrane helix</keyword>